<reference evidence="2 3" key="1">
    <citation type="submission" date="2016-04" db="EMBL/GenBank/DDBJ databases">
        <title>Chloroflexus islandicus sp. nov., a thermophilic filamentous anoxygenic phototrophic bacterium from geyser Strokkur (Iceland).</title>
        <authorList>
            <person name="Gaisin V.A."/>
            <person name="Kalashnikov A.M."/>
            <person name="Sukhacheva M.V."/>
            <person name="Grouzdev D.S."/>
            <person name="Ivanov T.M."/>
            <person name="Kuznetsov B."/>
            <person name="Gorlenko V.M."/>
        </authorList>
    </citation>
    <scope>NUCLEOTIDE SEQUENCE [LARGE SCALE GENOMIC DNA]</scope>
    <source>
        <strain evidence="3">isl-2</strain>
    </source>
</reference>
<dbReference type="SUPFAM" id="SSF51905">
    <property type="entry name" value="FAD/NAD(P)-binding domain"/>
    <property type="match status" value="1"/>
</dbReference>
<keyword evidence="3" id="KW-1185">Reference proteome</keyword>
<dbReference type="RefSeq" id="WP_066783998.1">
    <property type="nucleotide sequence ID" value="NZ_LWQS01000038.1"/>
</dbReference>
<dbReference type="EMBL" id="LWQS01000038">
    <property type="protein sequence ID" value="OAN47197.1"/>
    <property type="molecule type" value="Genomic_DNA"/>
</dbReference>
<dbReference type="OrthoDB" id="9814556at2"/>
<accession>A0A178MGC7</accession>
<dbReference type="PANTHER" id="PTHR42841">
    <property type="entry name" value="AMINE OXIDASE"/>
    <property type="match status" value="1"/>
</dbReference>
<dbReference type="STRING" id="1707952.A6A03_00170"/>
<sequence length="427" mass="45704">MHILVIGGGVAGLVCARTLHRAGYQVTLIEASDGLGGRVRSDRVDGFVLDRGFQVLFTAYPAAQRQLNMAALDLRAFDPGAIVAWRGRREVLTDPLRDRDPASLIGAALTGIASPADKLRTLQLAIRMRQQTIDDILAGPDRTTLAELKALGFSDQMINRFFRPFFGGIFLNRSLQTSAKCFRFNFKMMSDGQTVAPNCGMGAIAEQLSAELVAAGKVRLNTRATALISSDGKVRGVQLADGSELFADAVVLATPAPETARLSGLPVPEGSLGSSCVWLAVRHPLYRGKKLLLNADENAFVNTLAPMSAVAPGYAPAGWHLYAAAILGVPDLDDSTIVARTMVDLHRIFVNETAATTALANARILRVDRIPFAQFPQPPGLHPNLPDNRTGRPGLYLAGELTEASSINAAMLSGERCAEAIRADLPR</sequence>
<dbReference type="Pfam" id="PF01593">
    <property type="entry name" value="Amino_oxidase"/>
    <property type="match status" value="1"/>
</dbReference>
<organism evidence="2 3">
    <name type="scientific">Chloroflexus islandicus</name>
    <dbReference type="NCBI Taxonomy" id="1707952"/>
    <lineage>
        <taxon>Bacteria</taxon>
        <taxon>Bacillati</taxon>
        <taxon>Chloroflexota</taxon>
        <taxon>Chloroflexia</taxon>
        <taxon>Chloroflexales</taxon>
        <taxon>Chloroflexineae</taxon>
        <taxon>Chloroflexaceae</taxon>
        <taxon>Chloroflexus</taxon>
    </lineage>
</organism>
<dbReference type="InterPro" id="IPR002937">
    <property type="entry name" value="Amino_oxidase"/>
</dbReference>
<evidence type="ECO:0000313" key="2">
    <source>
        <dbReference type="EMBL" id="OAN47197.1"/>
    </source>
</evidence>
<evidence type="ECO:0000259" key="1">
    <source>
        <dbReference type="Pfam" id="PF01593"/>
    </source>
</evidence>
<comment type="caution">
    <text evidence="2">The sequence shown here is derived from an EMBL/GenBank/DDBJ whole genome shotgun (WGS) entry which is preliminary data.</text>
</comment>
<dbReference type="Gene3D" id="3.90.660.20">
    <property type="entry name" value="Protoporphyrinogen oxidase, mitochondrial, domain 2"/>
    <property type="match status" value="1"/>
</dbReference>
<dbReference type="PRINTS" id="PR00420">
    <property type="entry name" value="RNGMNOXGNASE"/>
</dbReference>
<dbReference type="AlphaFoldDB" id="A0A178MGC7"/>
<proteinExistence type="predicted"/>
<dbReference type="Proteomes" id="UP000078287">
    <property type="component" value="Unassembled WGS sequence"/>
</dbReference>
<evidence type="ECO:0000313" key="3">
    <source>
        <dbReference type="Proteomes" id="UP000078287"/>
    </source>
</evidence>
<feature type="domain" description="Amine oxidase" evidence="1">
    <location>
        <begin position="10"/>
        <end position="421"/>
    </location>
</feature>
<name>A0A178MGC7_9CHLR</name>
<dbReference type="GO" id="GO:0016491">
    <property type="term" value="F:oxidoreductase activity"/>
    <property type="evidence" value="ECO:0007669"/>
    <property type="project" value="InterPro"/>
</dbReference>
<protein>
    <submittedName>
        <fullName evidence="2">Amine oxidase</fullName>
    </submittedName>
</protein>
<dbReference type="Gene3D" id="1.10.3110.10">
    <property type="entry name" value="protoporphyrinogen ix oxidase, domain 3"/>
    <property type="match status" value="1"/>
</dbReference>
<gene>
    <name evidence="2" type="ORF">A6A03_00170</name>
</gene>
<dbReference type="Gene3D" id="3.50.50.60">
    <property type="entry name" value="FAD/NAD(P)-binding domain"/>
    <property type="match status" value="1"/>
</dbReference>
<dbReference type="InterPro" id="IPR036188">
    <property type="entry name" value="FAD/NAD-bd_sf"/>
</dbReference>